<dbReference type="Pfam" id="PF00512">
    <property type="entry name" value="HisKA"/>
    <property type="match status" value="1"/>
</dbReference>
<comment type="catalytic activity">
    <reaction evidence="1">
        <text>ATP + protein L-histidine = ADP + protein N-phospho-L-histidine.</text>
        <dbReference type="EC" id="2.7.13.3"/>
    </reaction>
</comment>
<dbReference type="InterPro" id="IPR011006">
    <property type="entry name" value="CheY-like_superfamily"/>
</dbReference>
<protein>
    <recommendedName>
        <fullName evidence="2">histidine kinase</fullName>
        <ecNumber evidence="2">2.7.13.3</ecNumber>
    </recommendedName>
</protein>
<dbReference type="SMART" id="SM00387">
    <property type="entry name" value="HATPase_c"/>
    <property type="match status" value="1"/>
</dbReference>
<dbReference type="InterPro" id="IPR011123">
    <property type="entry name" value="Y_Y_Y"/>
</dbReference>
<evidence type="ECO:0000256" key="2">
    <source>
        <dbReference type="ARBA" id="ARBA00012438"/>
    </source>
</evidence>
<dbReference type="InterPro" id="IPR003661">
    <property type="entry name" value="HisK_dim/P_dom"/>
</dbReference>
<dbReference type="OrthoDB" id="9809670at2"/>
<dbReference type="Gene3D" id="2.60.40.10">
    <property type="entry name" value="Immunoglobulins"/>
    <property type="match status" value="1"/>
</dbReference>
<dbReference type="STRING" id="1150368.SAMN02927921_03558"/>
<feature type="domain" description="HTH araC/xylS-type" evidence="7">
    <location>
        <begin position="1260"/>
        <end position="1359"/>
    </location>
</feature>
<dbReference type="PROSITE" id="PS51257">
    <property type="entry name" value="PROKAR_LIPOPROTEIN"/>
    <property type="match status" value="1"/>
</dbReference>
<evidence type="ECO:0000256" key="5">
    <source>
        <dbReference type="ARBA" id="ARBA00023163"/>
    </source>
</evidence>
<dbReference type="Pfam" id="PF07494">
    <property type="entry name" value="Reg_prop"/>
    <property type="match status" value="3"/>
</dbReference>
<dbReference type="CDD" id="cd00082">
    <property type="entry name" value="HisKA"/>
    <property type="match status" value="1"/>
</dbReference>
<dbReference type="InterPro" id="IPR011110">
    <property type="entry name" value="Reg_prop"/>
</dbReference>
<dbReference type="InterPro" id="IPR018060">
    <property type="entry name" value="HTH_AraC"/>
</dbReference>
<dbReference type="EC" id="2.7.13.3" evidence="2"/>
<name>A0A1K1RGJ9_9FLAO</name>
<dbReference type="CDD" id="cd17574">
    <property type="entry name" value="REC_OmpR"/>
    <property type="match status" value="1"/>
</dbReference>
<gene>
    <name evidence="10" type="ORF">SAMN02927921_03558</name>
</gene>
<organism evidence="10 11">
    <name type="scientific">Sinomicrobium oceani</name>
    <dbReference type="NCBI Taxonomy" id="1150368"/>
    <lineage>
        <taxon>Bacteria</taxon>
        <taxon>Pseudomonadati</taxon>
        <taxon>Bacteroidota</taxon>
        <taxon>Flavobacteriia</taxon>
        <taxon>Flavobacteriales</taxon>
        <taxon>Flavobacteriaceae</taxon>
        <taxon>Sinomicrobium</taxon>
    </lineage>
</organism>
<dbReference type="GO" id="GO:0000155">
    <property type="term" value="F:phosphorelay sensor kinase activity"/>
    <property type="evidence" value="ECO:0007669"/>
    <property type="project" value="InterPro"/>
</dbReference>
<dbReference type="InterPro" id="IPR009057">
    <property type="entry name" value="Homeodomain-like_sf"/>
</dbReference>
<accession>A0A1K1RGJ9</accession>
<keyword evidence="11" id="KW-1185">Reference proteome</keyword>
<keyword evidence="3 6" id="KW-0597">Phosphoprotein</keyword>
<evidence type="ECO:0000256" key="1">
    <source>
        <dbReference type="ARBA" id="ARBA00000085"/>
    </source>
</evidence>
<dbReference type="PROSITE" id="PS01124">
    <property type="entry name" value="HTH_ARAC_FAMILY_2"/>
    <property type="match status" value="1"/>
</dbReference>
<dbReference type="Proteomes" id="UP000182248">
    <property type="component" value="Unassembled WGS sequence"/>
</dbReference>
<dbReference type="SMART" id="SM00388">
    <property type="entry name" value="HisKA"/>
    <property type="match status" value="1"/>
</dbReference>
<dbReference type="Gene3D" id="1.10.10.60">
    <property type="entry name" value="Homeodomain-like"/>
    <property type="match status" value="1"/>
</dbReference>
<dbReference type="InterPro" id="IPR003961">
    <property type="entry name" value="FN3_dom"/>
</dbReference>
<dbReference type="SUPFAM" id="SSF46689">
    <property type="entry name" value="Homeodomain-like"/>
    <property type="match status" value="1"/>
</dbReference>
<dbReference type="PROSITE" id="PS50110">
    <property type="entry name" value="RESPONSE_REGULATORY"/>
    <property type="match status" value="1"/>
</dbReference>
<dbReference type="GO" id="GO:0003700">
    <property type="term" value="F:DNA-binding transcription factor activity"/>
    <property type="evidence" value="ECO:0007669"/>
    <property type="project" value="InterPro"/>
</dbReference>
<evidence type="ECO:0000313" key="10">
    <source>
        <dbReference type="EMBL" id="SFW71378.1"/>
    </source>
</evidence>
<dbReference type="Pfam" id="PF00072">
    <property type="entry name" value="Response_reg"/>
    <property type="match status" value="1"/>
</dbReference>
<dbReference type="InterPro" id="IPR004358">
    <property type="entry name" value="Sig_transdc_His_kin-like_C"/>
</dbReference>
<dbReference type="InterPro" id="IPR013783">
    <property type="entry name" value="Ig-like_fold"/>
</dbReference>
<feature type="domain" description="Response regulatory" evidence="9">
    <location>
        <begin position="1111"/>
        <end position="1226"/>
    </location>
</feature>
<evidence type="ECO:0000313" key="11">
    <source>
        <dbReference type="Proteomes" id="UP000182248"/>
    </source>
</evidence>
<keyword evidence="5" id="KW-0804">Transcription</keyword>
<dbReference type="SUPFAM" id="SSF55874">
    <property type="entry name" value="ATPase domain of HSP90 chaperone/DNA topoisomerase II/histidine kinase"/>
    <property type="match status" value="1"/>
</dbReference>
<dbReference type="SMART" id="SM00342">
    <property type="entry name" value="HTH_ARAC"/>
    <property type="match status" value="1"/>
</dbReference>
<keyword evidence="4" id="KW-0805">Transcription regulation</keyword>
<dbReference type="InterPro" id="IPR001789">
    <property type="entry name" value="Sig_transdc_resp-reg_receiver"/>
</dbReference>
<dbReference type="SMART" id="SM00448">
    <property type="entry name" value="REC"/>
    <property type="match status" value="1"/>
</dbReference>
<dbReference type="Gene3D" id="2.130.10.10">
    <property type="entry name" value="YVTN repeat-like/Quinoprotein amine dehydrogenase"/>
    <property type="match status" value="2"/>
</dbReference>
<dbReference type="PANTHER" id="PTHR43547:SF2">
    <property type="entry name" value="HYBRID SIGNAL TRANSDUCTION HISTIDINE KINASE C"/>
    <property type="match status" value="1"/>
</dbReference>
<dbReference type="InterPro" id="IPR005467">
    <property type="entry name" value="His_kinase_dom"/>
</dbReference>
<evidence type="ECO:0000256" key="3">
    <source>
        <dbReference type="ARBA" id="ARBA00022553"/>
    </source>
</evidence>
<dbReference type="PANTHER" id="PTHR43547">
    <property type="entry name" value="TWO-COMPONENT HISTIDINE KINASE"/>
    <property type="match status" value="1"/>
</dbReference>
<evidence type="ECO:0000259" key="7">
    <source>
        <dbReference type="PROSITE" id="PS01124"/>
    </source>
</evidence>
<dbReference type="FunFam" id="3.40.50.2300:FF:000138">
    <property type="entry name" value="Two-component system sensor histidine kinase/response regulator"/>
    <property type="match status" value="1"/>
</dbReference>
<dbReference type="Pfam" id="PF02518">
    <property type="entry name" value="HATPase_c"/>
    <property type="match status" value="1"/>
</dbReference>
<reference evidence="10 11" key="1">
    <citation type="submission" date="2016-11" db="EMBL/GenBank/DDBJ databases">
        <authorList>
            <person name="Jaros S."/>
            <person name="Januszkiewicz K."/>
            <person name="Wedrychowicz H."/>
        </authorList>
    </citation>
    <scope>NUCLEOTIDE SEQUENCE [LARGE SCALE GENOMIC DNA]</scope>
    <source>
        <strain evidence="10 11">CGMCC 1.12145</strain>
    </source>
</reference>
<dbReference type="InterPro" id="IPR036097">
    <property type="entry name" value="HisK_dim/P_sf"/>
</dbReference>
<feature type="modified residue" description="4-aspartylphosphate" evidence="6">
    <location>
        <position position="1159"/>
    </location>
</feature>
<dbReference type="Gene3D" id="1.10.287.130">
    <property type="match status" value="1"/>
</dbReference>
<feature type="domain" description="Histidine kinase" evidence="8">
    <location>
        <begin position="845"/>
        <end position="1066"/>
    </location>
</feature>
<dbReference type="SUPFAM" id="SSF63829">
    <property type="entry name" value="Calcium-dependent phosphotriesterase"/>
    <property type="match status" value="3"/>
</dbReference>
<dbReference type="SUPFAM" id="SSF52172">
    <property type="entry name" value="CheY-like"/>
    <property type="match status" value="1"/>
</dbReference>
<dbReference type="Gene3D" id="3.30.565.10">
    <property type="entry name" value="Histidine kinase-like ATPase, C-terminal domain"/>
    <property type="match status" value="1"/>
</dbReference>
<dbReference type="Pfam" id="PF12833">
    <property type="entry name" value="HTH_18"/>
    <property type="match status" value="1"/>
</dbReference>
<dbReference type="SUPFAM" id="SSF47384">
    <property type="entry name" value="Homodimeric domain of signal transducing histidine kinase"/>
    <property type="match status" value="1"/>
</dbReference>
<dbReference type="GO" id="GO:0043565">
    <property type="term" value="F:sequence-specific DNA binding"/>
    <property type="evidence" value="ECO:0007669"/>
    <property type="project" value="InterPro"/>
</dbReference>
<dbReference type="PRINTS" id="PR00344">
    <property type="entry name" value="BCTRLSENSOR"/>
</dbReference>
<dbReference type="EMBL" id="FPJE01000025">
    <property type="protein sequence ID" value="SFW71378.1"/>
    <property type="molecule type" value="Genomic_DNA"/>
</dbReference>
<evidence type="ECO:0000256" key="4">
    <source>
        <dbReference type="ARBA" id="ARBA00023015"/>
    </source>
</evidence>
<dbReference type="PROSITE" id="PS50109">
    <property type="entry name" value="HIS_KIN"/>
    <property type="match status" value="1"/>
</dbReference>
<evidence type="ECO:0000256" key="6">
    <source>
        <dbReference type="PROSITE-ProRule" id="PRU00169"/>
    </source>
</evidence>
<evidence type="ECO:0000259" key="8">
    <source>
        <dbReference type="PROSITE" id="PS50109"/>
    </source>
</evidence>
<evidence type="ECO:0000259" key="9">
    <source>
        <dbReference type="PROSITE" id="PS50110"/>
    </source>
</evidence>
<dbReference type="InterPro" id="IPR036890">
    <property type="entry name" value="HATPase_C_sf"/>
</dbReference>
<dbReference type="Pfam" id="PF07495">
    <property type="entry name" value="Y_Y_Y"/>
    <property type="match status" value="1"/>
</dbReference>
<dbReference type="InterPro" id="IPR003594">
    <property type="entry name" value="HATPase_dom"/>
</dbReference>
<dbReference type="Gene3D" id="3.40.50.2300">
    <property type="match status" value="1"/>
</dbReference>
<dbReference type="InterPro" id="IPR015943">
    <property type="entry name" value="WD40/YVTN_repeat-like_dom_sf"/>
</dbReference>
<sequence length="1367" mass="155947">MKQLFFRFLIAISPYCPPAIVFAAFIGCFFYTVPELFAQSGKLYSTDTELSSSMINQVFQDSRGLIWIATEDGLNRYDGAKFTKLKHRQQDTTSLLNNYVRVIFENRESHLFFGFFNGLQHYDYDTQSFTEIPIYTSERKRLQPHVTSVTERKNGDVLVGTSGFGIFLLQKKGGQYFCTPSDISLTTGYVHGLFEDASQSLWVLTQDQGLFRITRSGKSEHFFTSNTGEGNISSICQDHKGDIYAGNLHEGLFIYDEKKHNFRSVISQHRAQIPVKTLYVNKEGHILIGTDGEGIKLFNTKTGQLTDLNPGANRFDFSKTKVHSITEDQSGNLWVGIFQKGVMLIPSMTNSFRYIGYQSPQNNAIGSNCVMSVFKDRKGILWVGTDGDGLYGVDETGKQVAHFAPPNAPATIMTIFEDSEHHLWVGSYLKGLARVDRKTGKFEYMGQLRDDQSHKVESIYAITEDRDKNLWIGSMGSGLFSLNLKTGEVTRYCTAPNGNPEDRLHNKWINYLLYTEDNMLYIGTYGGLGFLDLDTMSFLNTEKKKHSLNNTIIYTLHEDQDGSLWMGTSEGLYRKHRNGAHKKYTMADGLSSDFICAIQGDDQNHLWVSTHHGLSRFDPQKQHFTNYYINDGLQGNEFSKGAGYSDETGQLIFAGTNGVTLFRPEAIIDNGQVPDVKITAFYIRNKEVKKGMKSGKYDIIEKNITESDTIQLAYSDNTFSIEFATTNFTSPEKVTYYYTLNTNNWVSLRQVGNNITFNDLVPGTYTFRVKARENKAFSPPEEITVIIHPPWYASVWARISYGALVLLIGFLIYYQVRQWYKTRKKIRKQHYNNKINEAKLQFFINISHEIKTPISLIINPLTKLIHSDRDPTRQRTYKLIRRNSERILHLINQLIDVRKIDKGQITMQFRKIEIIGFIEKVCTLFEDRIQAQNIHFEFRHNVPALFMYADPAYFDKVIQNVLSNAFKFTPDNGVIRLTLDVIKHDNGEDYARITVQDSGAGIKPEETERIFNRFYQNPDPDKPVEGTGIGLHFTRSIVNLHYGTIRAVNTPENQGATFVIEIPMEAHHFGLLPSETPVTPSHQYEPRREPYITSFSEATDDEHVRSSTKYNVLIVDDDEEIRNYLHKELAPLYHVAECCNGKQALMQILRKNPDIIISDVKMPEIDGIALCKRIKQNVNINHIPVVLLTAKTGINDNIEGLSIGADAYLSKPFNIEILKKTVRNLIKNRELLKNIYCGNQIKEDKLSKISIKSADEKLLQKVTKLINENIANPELNVEMMASEIGISRVHLFRKLKELTNQSPRDFIRNIRLKQAGELLRTNNLSITEIAYATGFSNVSKFSSGFKEFYGLTPTVYREKVPEEASVH</sequence>
<proteinExistence type="predicted"/>
<dbReference type="CDD" id="cd00063">
    <property type="entry name" value="FN3"/>
    <property type="match status" value="1"/>
</dbReference>